<dbReference type="OrthoDB" id="9765532at2"/>
<dbReference type="Proteomes" id="UP000184603">
    <property type="component" value="Unassembled WGS sequence"/>
</dbReference>
<dbReference type="PANTHER" id="PTHR43652:SF2">
    <property type="entry name" value="BASIC AMINO ACID ANTIPORTER YFCC-RELATED"/>
    <property type="match status" value="1"/>
</dbReference>
<dbReference type="STRING" id="1121416.SAMN02745220_03934"/>
<keyword evidence="4" id="KW-0677">Repeat</keyword>
<dbReference type="Pfam" id="PF03600">
    <property type="entry name" value="CitMHS"/>
    <property type="match status" value="1"/>
</dbReference>
<comment type="subcellular location">
    <subcellularLocation>
        <location evidence="1">Membrane</location>
        <topology evidence="1">Multi-pass membrane protein</topology>
    </subcellularLocation>
</comment>
<feature type="transmembrane region" description="Helical" evidence="7">
    <location>
        <begin position="191"/>
        <end position="209"/>
    </location>
</feature>
<reference evidence="9 10" key="1">
    <citation type="submission" date="2016-12" db="EMBL/GenBank/DDBJ databases">
        <authorList>
            <person name="Song W.-J."/>
            <person name="Kurnit D.M."/>
        </authorList>
    </citation>
    <scope>NUCLEOTIDE SEQUENCE [LARGE SCALE GENOMIC DNA]</scope>
    <source>
        <strain evidence="9 10">DSM 18488</strain>
    </source>
</reference>
<evidence type="ECO:0000256" key="5">
    <source>
        <dbReference type="ARBA" id="ARBA00022989"/>
    </source>
</evidence>
<dbReference type="Gene3D" id="3.30.70.1450">
    <property type="entry name" value="Regulator of K+ conductance, C-terminal domain"/>
    <property type="match status" value="2"/>
</dbReference>
<feature type="transmembrane region" description="Helical" evidence="7">
    <location>
        <begin position="12"/>
        <end position="42"/>
    </location>
</feature>
<dbReference type="AlphaFoldDB" id="A0A1M7YFC0"/>
<keyword evidence="6 7" id="KW-0472">Membrane</keyword>
<keyword evidence="5 7" id="KW-1133">Transmembrane helix</keyword>
<dbReference type="InterPro" id="IPR006037">
    <property type="entry name" value="RCK_C"/>
</dbReference>
<evidence type="ECO:0000256" key="6">
    <source>
        <dbReference type="ARBA" id="ARBA00023136"/>
    </source>
</evidence>
<organism evidence="9 10">
    <name type="scientific">Desulfopila aestuarii DSM 18488</name>
    <dbReference type="NCBI Taxonomy" id="1121416"/>
    <lineage>
        <taxon>Bacteria</taxon>
        <taxon>Pseudomonadati</taxon>
        <taxon>Thermodesulfobacteriota</taxon>
        <taxon>Desulfobulbia</taxon>
        <taxon>Desulfobulbales</taxon>
        <taxon>Desulfocapsaceae</taxon>
        <taxon>Desulfopila</taxon>
    </lineage>
</organism>
<dbReference type="PANTHER" id="PTHR43652">
    <property type="entry name" value="BASIC AMINO ACID ANTIPORTER YFCC-RELATED"/>
    <property type="match status" value="1"/>
</dbReference>
<dbReference type="EMBL" id="FRFE01000024">
    <property type="protein sequence ID" value="SHO51286.1"/>
    <property type="molecule type" value="Genomic_DNA"/>
</dbReference>
<evidence type="ECO:0000256" key="4">
    <source>
        <dbReference type="ARBA" id="ARBA00022737"/>
    </source>
</evidence>
<sequence length="615" mass="66853">MEPTVLTTDMMIVLGLLTFAIILFVFDLLRVDLVGMLMMVLLPLTGVLKAEEAIAGLSSNAVVSIIAVMIIGAGLNKTGVMNVVASQIIKVAGRSETRIMVVVSTTVAIISSFMQNIGAAALFLPATMRISRKLNISASRILMPMGFCAITGGCLTLVGSSPLIMLNDLMGAWWKFNGEAVNNVPFKPLDLLSVTPIGIALLITLLLYFSFFGRHLLPKDVCELDADCMDKRLQEIYGDEVGQGYELTVPQYFPPQTLGEMELRPKYHITVVGIAKNEGYQKDLAPTKDALVEPGDVLWIIGSEKNITRVAEGHGWAIKAEPEVFSEENFIEVSGVIEGVVIPHSNLSGHTMEELQFRPLYQVNPLAIVRGDEIIMEGINITELRQGDTILLQGRWQQFKLLSQQMDIAFIEEILGEELKPERTRCALFFLILSLVLALSFEIKLSIALLTGALGMIITNIIRADRAYEAVDWRTVFLLSGLIPLGTAFEKTGTAAYIAEHILNLVGTPAPLVLMLVISVLTAFFSLVASNVGAVVLMVPLAMNMAVDIGANPTTAAMVVAISASNTFILPTHQVNALIMRPGGYRTKDYMKAGFGYSILFTCVLIAGLATLYPL</sequence>
<dbReference type="RefSeq" id="WP_073615369.1">
    <property type="nucleotide sequence ID" value="NZ_FRFE01000024.1"/>
</dbReference>
<evidence type="ECO:0000256" key="2">
    <source>
        <dbReference type="ARBA" id="ARBA00022448"/>
    </source>
</evidence>
<evidence type="ECO:0000256" key="1">
    <source>
        <dbReference type="ARBA" id="ARBA00004141"/>
    </source>
</evidence>
<dbReference type="GO" id="GO:0005886">
    <property type="term" value="C:plasma membrane"/>
    <property type="evidence" value="ECO:0007669"/>
    <property type="project" value="TreeGrafter"/>
</dbReference>
<feature type="transmembrane region" description="Helical" evidence="7">
    <location>
        <begin position="447"/>
        <end position="464"/>
    </location>
</feature>
<feature type="transmembrane region" description="Helical" evidence="7">
    <location>
        <begin position="476"/>
        <end position="499"/>
    </location>
</feature>
<dbReference type="InterPro" id="IPR036721">
    <property type="entry name" value="RCK_C_sf"/>
</dbReference>
<feature type="domain" description="RCK C-terminal" evidence="8">
    <location>
        <begin position="322"/>
        <end position="408"/>
    </location>
</feature>
<dbReference type="SUPFAM" id="SSF116726">
    <property type="entry name" value="TrkA C-terminal domain-like"/>
    <property type="match status" value="2"/>
</dbReference>
<name>A0A1M7YFC0_9BACT</name>
<evidence type="ECO:0000313" key="10">
    <source>
        <dbReference type="Proteomes" id="UP000184603"/>
    </source>
</evidence>
<feature type="transmembrane region" description="Helical" evidence="7">
    <location>
        <begin position="595"/>
        <end position="613"/>
    </location>
</feature>
<accession>A0A1M7YFC0</accession>
<evidence type="ECO:0000259" key="8">
    <source>
        <dbReference type="PROSITE" id="PS51202"/>
    </source>
</evidence>
<dbReference type="Pfam" id="PF02080">
    <property type="entry name" value="TrkA_C"/>
    <property type="match status" value="2"/>
</dbReference>
<evidence type="ECO:0000256" key="7">
    <source>
        <dbReference type="SAM" id="Phobius"/>
    </source>
</evidence>
<proteinExistence type="predicted"/>
<feature type="transmembrane region" description="Helical" evidence="7">
    <location>
        <begin position="54"/>
        <end position="75"/>
    </location>
</feature>
<protein>
    <submittedName>
        <fullName evidence="9">TrkA-C domain-containing protein</fullName>
    </submittedName>
</protein>
<dbReference type="InterPro" id="IPR004680">
    <property type="entry name" value="Cit_transptr-like_dom"/>
</dbReference>
<keyword evidence="2" id="KW-0813">Transport</keyword>
<keyword evidence="10" id="KW-1185">Reference proteome</keyword>
<feature type="transmembrane region" description="Helical" evidence="7">
    <location>
        <begin position="511"/>
        <end position="539"/>
    </location>
</feature>
<dbReference type="GO" id="GO:0008324">
    <property type="term" value="F:monoatomic cation transmembrane transporter activity"/>
    <property type="evidence" value="ECO:0007669"/>
    <property type="project" value="InterPro"/>
</dbReference>
<feature type="domain" description="RCK C-terminal" evidence="8">
    <location>
        <begin position="231"/>
        <end position="316"/>
    </location>
</feature>
<feature type="transmembrane region" description="Helical" evidence="7">
    <location>
        <begin position="145"/>
        <end position="166"/>
    </location>
</feature>
<keyword evidence="3 7" id="KW-0812">Transmembrane</keyword>
<dbReference type="PROSITE" id="PS51202">
    <property type="entry name" value="RCK_C"/>
    <property type="match status" value="2"/>
</dbReference>
<dbReference type="InterPro" id="IPR051679">
    <property type="entry name" value="DASS-Related_Transporters"/>
</dbReference>
<evidence type="ECO:0000313" key="9">
    <source>
        <dbReference type="EMBL" id="SHO51286.1"/>
    </source>
</evidence>
<feature type="transmembrane region" description="Helical" evidence="7">
    <location>
        <begin position="424"/>
        <end position="441"/>
    </location>
</feature>
<feature type="transmembrane region" description="Helical" evidence="7">
    <location>
        <begin position="99"/>
        <end position="124"/>
    </location>
</feature>
<gene>
    <name evidence="9" type="ORF">SAMN02745220_03934</name>
</gene>
<dbReference type="GO" id="GO:0006813">
    <property type="term" value="P:potassium ion transport"/>
    <property type="evidence" value="ECO:0007669"/>
    <property type="project" value="InterPro"/>
</dbReference>
<evidence type="ECO:0000256" key="3">
    <source>
        <dbReference type="ARBA" id="ARBA00022692"/>
    </source>
</evidence>